<dbReference type="InterPro" id="IPR036259">
    <property type="entry name" value="MFS_trans_sf"/>
</dbReference>
<dbReference type="Proteomes" id="UP000239415">
    <property type="component" value="Unassembled WGS sequence"/>
</dbReference>
<evidence type="ECO:0000256" key="4">
    <source>
        <dbReference type="ARBA" id="ARBA00022692"/>
    </source>
</evidence>
<dbReference type="GO" id="GO:0005886">
    <property type="term" value="C:plasma membrane"/>
    <property type="evidence" value="ECO:0007669"/>
    <property type="project" value="UniProtKB-SubCell"/>
</dbReference>
<accession>A0A2T0KGI3</accession>
<comment type="caution">
    <text evidence="9">The sequence shown here is derived from an EMBL/GenBank/DDBJ whole genome shotgun (WGS) entry which is preliminary data.</text>
</comment>
<feature type="transmembrane region" description="Helical" evidence="7">
    <location>
        <begin position="129"/>
        <end position="151"/>
    </location>
</feature>
<feature type="transmembrane region" description="Helical" evidence="7">
    <location>
        <begin position="103"/>
        <end position="123"/>
    </location>
</feature>
<keyword evidence="3" id="KW-1003">Cell membrane</keyword>
<keyword evidence="5 7" id="KW-1133">Transmembrane helix</keyword>
<evidence type="ECO:0000256" key="2">
    <source>
        <dbReference type="ARBA" id="ARBA00022448"/>
    </source>
</evidence>
<dbReference type="AlphaFoldDB" id="A0A2T0KGI3"/>
<feature type="transmembrane region" description="Helical" evidence="7">
    <location>
        <begin position="495"/>
        <end position="518"/>
    </location>
</feature>
<dbReference type="InterPro" id="IPR004638">
    <property type="entry name" value="EmrB-like"/>
</dbReference>
<feature type="transmembrane region" description="Helical" evidence="7">
    <location>
        <begin position="76"/>
        <end position="96"/>
    </location>
</feature>
<name>A0A2T0KGI3_9ACTN</name>
<dbReference type="InterPro" id="IPR020846">
    <property type="entry name" value="MFS_dom"/>
</dbReference>
<keyword evidence="10" id="KW-1185">Reference proteome</keyword>
<evidence type="ECO:0000256" key="5">
    <source>
        <dbReference type="ARBA" id="ARBA00022989"/>
    </source>
</evidence>
<proteinExistence type="predicted"/>
<dbReference type="PANTHER" id="PTHR42718:SF42">
    <property type="entry name" value="EXPORT PROTEIN"/>
    <property type="match status" value="1"/>
</dbReference>
<feature type="transmembrane region" description="Helical" evidence="7">
    <location>
        <begin position="189"/>
        <end position="211"/>
    </location>
</feature>
<feature type="transmembrane region" description="Helical" evidence="7">
    <location>
        <begin position="381"/>
        <end position="403"/>
    </location>
</feature>
<feature type="transmembrane region" description="Helical" evidence="7">
    <location>
        <begin position="33"/>
        <end position="56"/>
    </location>
</feature>
<feature type="transmembrane region" description="Helical" evidence="7">
    <location>
        <begin position="255"/>
        <end position="272"/>
    </location>
</feature>
<dbReference type="PROSITE" id="PS50850">
    <property type="entry name" value="MFS"/>
    <property type="match status" value="1"/>
</dbReference>
<evidence type="ECO:0000313" key="9">
    <source>
        <dbReference type="EMBL" id="PRX22542.1"/>
    </source>
</evidence>
<dbReference type="NCBIfam" id="TIGR00711">
    <property type="entry name" value="efflux_EmrB"/>
    <property type="match status" value="1"/>
</dbReference>
<organism evidence="9 10">
    <name type="scientific">Actinoplanes italicus</name>
    <dbReference type="NCBI Taxonomy" id="113567"/>
    <lineage>
        <taxon>Bacteria</taxon>
        <taxon>Bacillati</taxon>
        <taxon>Actinomycetota</taxon>
        <taxon>Actinomycetes</taxon>
        <taxon>Micromonosporales</taxon>
        <taxon>Micromonosporaceae</taxon>
        <taxon>Actinoplanes</taxon>
    </lineage>
</organism>
<dbReference type="Gene3D" id="1.20.1720.10">
    <property type="entry name" value="Multidrug resistance protein D"/>
    <property type="match status" value="1"/>
</dbReference>
<dbReference type="PANTHER" id="PTHR42718">
    <property type="entry name" value="MAJOR FACILITATOR SUPERFAMILY MULTIDRUG TRANSPORTER MFSC"/>
    <property type="match status" value="1"/>
</dbReference>
<keyword evidence="6 7" id="KW-0472">Membrane</keyword>
<dbReference type="InterPro" id="IPR011701">
    <property type="entry name" value="MFS"/>
</dbReference>
<dbReference type="Gene3D" id="1.20.1250.20">
    <property type="entry name" value="MFS general substrate transporter like domains"/>
    <property type="match status" value="1"/>
</dbReference>
<evidence type="ECO:0000256" key="1">
    <source>
        <dbReference type="ARBA" id="ARBA00004651"/>
    </source>
</evidence>
<evidence type="ECO:0000259" key="8">
    <source>
        <dbReference type="PROSITE" id="PS50850"/>
    </source>
</evidence>
<dbReference type="SUPFAM" id="SSF103473">
    <property type="entry name" value="MFS general substrate transporter"/>
    <property type="match status" value="1"/>
</dbReference>
<feature type="transmembrane region" description="Helical" evidence="7">
    <location>
        <begin position="322"/>
        <end position="344"/>
    </location>
</feature>
<evidence type="ECO:0000256" key="7">
    <source>
        <dbReference type="SAM" id="Phobius"/>
    </source>
</evidence>
<sequence length="542" mass="56129">MRCETERFRFETIRGHPHMDTQVQPQTGHPRRWAILGVLVISLLVVVLDNTVLNVAMSTIADPVRGLGATQSELEWAINSYTLVFAGLLFTAGILADRLGRRLSLIAGLTVFGIASLISAYSSSPDQLIAARALMGLGAAAVMPATLSIIANVFDPRERPRAIGVWAGAVGLAVAIGPVLGGVLLEHFWWGSVFLINVPIVVAGVTLVAILVPESRDPKPNRIDVIGVLLSIVGLTLVTYGVIKGGEDGFGETAAWSTLTAGLLVMVGFVLYERRIKFPSLDVRLFTNRQFSASTGIIGLVFFAAMGSMFFGAFYLQMVRGYGPLASGALFVPFALGQIIFAPASSSMVKRFGPKAVSTVGLLLVSAALGLWLFIDVDTPIALVAVAFFIQGVGMANVMPPATEAIMAALPREKAGVGSAVSNTIRQLGGALGVAVLGAVVSSVYRGHLTPPAGLPDATADLASESIAGAYAVAGQAGPAATALLDGANAAFVTAMHYAAVGSTVFALLGVLVAVLWLPGKSSAGTSAPAVAQDPDLQLADA</sequence>
<feature type="domain" description="Major facilitator superfamily (MFS) profile" evidence="8">
    <location>
        <begin position="35"/>
        <end position="522"/>
    </location>
</feature>
<evidence type="ECO:0000256" key="3">
    <source>
        <dbReference type="ARBA" id="ARBA00022475"/>
    </source>
</evidence>
<feature type="transmembrane region" description="Helical" evidence="7">
    <location>
        <begin position="223"/>
        <end position="243"/>
    </location>
</feature>
<dbReference type="PROSITE" id="PS00216">
    <property type="entry name" value="SUGAR_TRANSPORT_1"/>
    <property type="match status" value="1"/>
</dbReference>
<protein>
    <submittedName>
        <fullName evidence="9">EmrB/QacA subfamily drug resistance transporter</fullName>
    </submittedName>
</protein>
<reference evidence="9 10" key="1">
    <citation type="submission" date="2018-03" db="EMBL/GenBank/DDBJ databases">
        <title>Genomic Encyclopedia of Archaeal and Bacterial Type Strains, Phase II (KMG-II): from individual species to whole genera.</title>
        <authorList>
            <person name="Goeker M."/>
        </authorList>
    </citation>
    <scope>NUCLEOTIDE SEQUENCE [LARGE SCALE GENOMIC DNA]</scope>
    <source>
        <strain evidence="9 10">DSM 43146</strain>
    </source>
</reference>
<feature type="transmembrane region" description="Helical" evidence="7">
    <location>
        <begin position="163"/>
        <end position="183"/>
    </location>
</feature>
<dbReference type="CDD" id="cd17321">
    <property type="entry name" value="MFS_MMR_MDR_like"/>
    <property type="match status" value="1"/>
</dbReference>
<dbReference type="GO" id="GO:0022857">
    <property type="term" value="F:transmembrane transporter activity"/>
    <property type="evidence" value="ECO:0007669"/>
    <property type="project" value="InterPro"/>
</dbReference>
<feature type="transmembrane region" description="Helical" evidence="7">
    <location>
        <begin position="356"/>
        <end position="375"/>
    </location>
</feature>
<keyword evidence="4 7" id="KW-0812">Transmembrane</keyword>
<feature type="transmembrane region" description="Helical" evidence="7">
    <location>
        <begin position="293"/>
        <end position="316"/>
    </location>
</feature>
<evidence type="ECO:0000313" key="10">
    <source>
        <dbReference type="Proteomes" id="UP000239415"/>
    </source>
</evidence>
<dbReference type="Pfam" id="PF07690">
    <property type="entry name" value="MFS_1"/>
    <property type="match status" value="1"/>
</dbReference>
<dbReference type="InterPro" id="IPR005829">
    <property type="entry name" value="Sugar_transporter_CS"/>
</dbReference>
<comment type="subcellular location">
    <subcellularLocation>
        <location evidence="1">Cell membrane</location>
        <topology evidence="1">Multi-pass membrane protein</topology>
    </subcellularLocation>
</comment>
<dbReference type="EMBL" id="PVMZ01000004">
    <property type="protein sequence ID" value="PRX22542.1"/>
    <property type="molecule type" value="Genomic_DNA"/>
</dbReference>
<gene>
    <name evidence="9" type="ORF">CLV67_10469</name>
</gene>
<dbReference type="PRINTS" id="PR01036">
    <property type="entry name" value="TCRTETB"/>
</dbReference>
<keyword evidence="2" id="KW-0813">Transport</keyword>
<evidence type="ECO:0000256" key="6">
    <source>
        <dbReference type="ARBA" id="ARBA00023136"/>
    </source>
</evidence>